<dbReference type="Proteomes" id="UP000006695">
    <property type="component" value="Chromosome"/>
</dbReference>
<dbReference type="KEGG" id="gur:Gura_1642"/>
<gene>
    <name evidence="2" type="ordered locus">Gura_1642</name>
</gene>
<keyword evidence="1" id="KW-0472">Membrane</keyword>
<accession>A5GEI2</accession>
<dbReference type="AlphaFoldDB" id="A5GEI2"/>
<proteinExistence type="predicted"/>
<keyword evidence="3" id="KW-1185">Reference proteome</keyword>
<feature type="transmembrane region" description="Helical" evidence="1">
    <location>
        <begin position="7"/>
        <end position="25"/>
    </location>
</feature>
<evidence type="ECO:0000313" key="3">
    <source>
        <dbReference type="Proteomes" id="UP000006695"/>
    </source>
</evidence>
<dbReference type="HOGENOM" id="CLU_3099302_0_0_7"/>
<feature type="transmembrane region" description="Helical" evidence="1">
    <location>
        <begin position="31"/>
        <end position="49"/>
    </location>
</feature>
<dbReference type="EMBL" id="CP000698">
    <property type="protein sequence ID" value="ABQ25837.1"/>
    <property type="molecule type" value="Genomic_DNA"/>
</dbReference>
<organism evidence="2 3">
    <name type="scientific">Geotalea uraniireducens (strain Rf4)</name>
    <name type="common">Geobacter uraniireducens</name>
    <dbReference type="NCBI Taxonomy" id="351605"/>
    <lineage>
        <taxon>Bacteria</taxon>
        <taxon>Pseudomonadati</taxon>
        <taxon>Thermodesulfobacteriota</taxon>
        <taxon>Desulfuromonadia</taxon>
        <taxon>Geobacterales</taxon>
        <taxon>Geobacteraceae</taxon>
        <taxon>Geotalea</taxon>
    </lineage>
</organism>
<evidence type="ECO:0000313" key="2">
    <source>
        <dbReference type="EMBL" id="ABQ25837.1"/>
    </source>
</evidence>
<evidence type="ECO:0000256" key="1">
    <source>
        <dbReference type="SAM" id="Phobius"/>
    </source>
</evidence>
<keyword evidence="1" id="KW-1133">Transmembrane helix</keyword>
<name>A5GEI2_GEOUR</name>
<keyword evidence="1" id="KW-0812">Transmembrane</keyword>
<reference evidence="2 3" key="1">
    <citation type="submission" date="2007-05" db="EMBL/GenBank/DDBJ databases">
        <title>Complete sequence of Geobacter uraniireducens Rf4.</title>
        <authorList>
            <consortium name="US DOE Joint Genome Institute"/>
            <person name="Copeland A."/>
            <person name="Lucas S."/>
            <person name="Lapidus A."/>
            <person name="Barry K."/>
            <person name="Detter J.C."/>
            <person name="Glavina del Rio T."/>
            <person name="Hammon N."/>
            <person name="Israni S."/>
            <person name="Dalin E."/>
            <person name="Tice H."/>
            <person name="Pitluck S."/>
            <person name="Chertkov O."/>
            <person name="Brettin T."/>
            <person name="Bruce D."/>
            <person name="Han C."/>
            <person name="Schmutz J."/>
            <person name="Larimer F."/>
            <person name="Land M."/>
            <person name="Hauser L."/>
            <person name="Kyrpides N."/>
            <person name="Mikhailova N."/>
            <person name="Shelobolina E."/>
            <person name="Aklujkar M."/>
            <person name="Lovley D."/>
            <person name="Richardson P."/>
        </authorList>
    </citation>
    <scope>NUCLEOTIDE SEQUENCE [LARGE SCALE GENOMIC DNA]</scope>
    <source>
        <strain evidence="2 3">Rf4</strain>
    </source>
</reference>
<sequence length="51" mass="5963">MNKPAAYFMMFFVLSIVSFGTWQLFQGNLEAAFSSFPFLLIAYFFVKPLRK</sequence>
<protein>
    <submittedName>
        <fullName evidence="2">Uncharacterized protein</fullName>
    </submittedName>
</protein>